<dbReference type="PANTHER" id="PTHR43649">
    <property type="entry name" value="ARABINOSE-BINDING PROTEIN-RELATED"/>
    <property type="match status" value="1"/>
</dbReference>
<reference evidence="2 3" key="1">
    <citation type="submission" date="2018-06" db="EMBL/GenBank/DDBJ databases">
        <title>Three novel Pseudomonas species isolated from symptomatic oak.</title>
        <authorList>
            <person name="Bueno-Gonzalez V."/>
            <person name="Brady C."/>
        </authorList>
    </citation>
    <scope>NUCLEOTIDE SEQUENCE [LARGE SCALE GENOMIC DNA]</scope>
    <source>
        <strain evidence="2 3">P9A</strain>
    </source>
</reference>
<dbReference type="InterPro" id="IPR050490">
    <property type="entry name" value="Bact_solute-bd_prot1"/>
</dbReference>
<name>A0A4Q9QRG3_9GAMM</name>
<dbReference type="PANTHER" id="PTHR43649:SF33">
    <property type="entry name" value="POLYGALACTURONAN_RHAMNOGALACTURONAN-BINDING PROTEIN YTCQ"/>
    <property type="match status" value="1"/>
</dbReference>
<comment type="caution">
    <text evidence="2">The sequence shown here is derived from an EMBL/GenBank/DDBJ whole genome shotgun (WGS) entry which is preliminary data.</text>
</comment>
<dbReference type="AlphaFoldDB" id="A0A4Q9QRG3"/>
<gene>
    <name evidence="2" type="ORF">DNK06_03305</name>
</gene>
<organism evidence="2 3">
    <name type="scientific">Phytopseudomonas daroniae</name>
    <dbReference type="NCBI Taxonomy" id="2487519"/>
    <lineage>
        <taxon>Bacteria</taxon>
        <taxon>Pseudomonadati</taxon>
        <taxon>Pseudomonadota</taxon>
        <taxon>Gammaproteobacteria</taxon>
        <taxon>Pseudomonadales</taxon>
        <taxon>Pseudomonadaceae</taxon>
        <taxon>Phytopseudomonas</taxon>
    </lineage>
</organism>
<dbReference type="SUPFAM" id="SSF53850">
    <property type="entry name" value="Periplasmic binding protein-like II"/>
    <property type="match status" value="1"/>
</dbReference>
<dbReference type="Proteomes" id="UP000292302">
    <property type="component" value="Unassembled WGS sequence"/>
</dbReference>
<evidence type="ECO:0000313" key="2">
    <source>
        <dbReference type="EMBL" id="TBU83465.1"/>
    </source>
</evidence>
<evidence type="ECO:0000256" key="1">
    <source>
        <dbReference type="ARBA" id="ARBA00022729"/>
    </source>
</evidence>
<evidence type="ECO:0000313" key="3">
    <source>
        <dbReference type="Proteomes" id="UP000292302"/>
    </source>
</evidence>
<keyword evidence="1" id="KW-0732">Signal</keyword>
<accession>A0A4Q9QRG3</accession>
<sequence length="385" mass="42015">MAGAADVTEISVLNWQHRRATGPIEAAIERFQDANPSISVKHSTRPLSDFEHQGIDTIARQYDLIIFDHPFCGVISQSACFEPLELLIPDLLGEEQGSRYIGNSLASYRFAGHLWGAPIDGATQHALYRADLMARFGVVPKSHADVLQLGTEVRKAGLYLGTAIDTPHAILSIWSYMANLGQPVLADEKSILDIPAESFAQAYTAVADVLALSAPEAAHWNSIDLHQAMGERDDIVYAPVVYGYAAHGEHDHSRPLSFANFAGVRAPYEAGSAIGGTALGLSRYSKAKTEALQFMRFILGDEVQTRIVGEHHGQAATRDGWLQSDLDARFNHFFSAVRGSMETAWVRPRFAGYIDFQRSGGEIVAEGLRAGTAAEKVREKLLSLI</sequence>
<protein>
    <recommendedName>
        <fullName evidence="4">ABC transporter substrate-binding protein</fullName>
    </recommendedName>
</protein>
<evidence type="ECO:0008006" key="4">
    <source>
        <dbReference type="Google" id="ProtNLM"/>
    </source>
</evidence>
<dbReference type="Gene3D" id="3.40.190.10">
    <property type="entry name" value="Periplasmic binding protein-like II"/>
    <property type="match status" value="2"/>
</dbReference>
<keyword evidence="3" id="KW-1185">Reference proteome</keyword>
<dbReference type="OrthoDB" id="9808332at2"/>
<proteinExistence type="predicted"/>
<dbReference type="EMBL" id="QJUI01000002">
    <property type="protein sequence ID" value="TBU83465.1"/>
    <property type="molecule type" value="Genomic_DNA"/>
</dbReference>